<reference evidence="2" key="1">
    <citation type="submission" date="2023-07" db="EMBL/GenBank/DDBJ databases">
        <title>Chromosome-level Genome Assembly of Striped Snakehead (Channa striata).</title>
        <authorList>
            <person name="Liu H."/>
        </authorList>
    </citation>
    <scope>NUCLEOTIDE SEQUENCE</scope>
    <source>
        <strain evidence="2">Gz</strain>
        <tissue evidence="2">Muscle</tissue>
    </source>
</reference>
<protein>
    <submittedName>
        <fullName evidence="2">Uncharacterized protein</fullName>
    </submittedName>
</protein>
<organism evidence="2 3">
    <name type="scientific">Channa striata</name>
    <name type="common">Snakehead murrel</name>
    <name type="synonym">Ophicephalus striatus</name>
    <dbReference type="NCBI Taxonomy" id="64152"/>
    <lineage>
        <taxon>Eukaryota</taxon>
        <taxon>Metazoa</taxon>
        <taxon>Chordata</taxon>
        <taxon>Craniata</taxon>
        <taxon>Vertebrata</taxon>
        <taxon>Euteleostomi</taxon>
        <taxon>Actinopterygii</taxon>
        <taxon>Neopterygii</taxon>
        <taxon>Teleostei</taxon>
        <taxon>Neoteleostei</taxon>
        <taxon>Acanthomorphata</taxon>
        <taxon>Anabantaria</taxon>
        <taxon>Anabantiformes</taxon>
        <taxon>Channoidei</taxon>
        <taxon>Channidae</taxon>
        <taxon>Channa</taxon>
    </lineage>
</organism>
<evidence type="ECO:0000313" key="3">
    <source>
        <dbReference type="Proteomes" id="UP001187415"/>
    </source>
</evidence>
<proteinExistence type="predicted"/>
<evidence type="ECO:0000256" key="1">
    <source>
        <dbReference type="SAM" id="MobiDB-lite"/>
    </source>
</evidence>
<evidence type="ECO:0000313" key="2">
    <source>
        <dbReference type="EMBL" id="KAK2861897.1"/>
    </source>
</evidence>
<name>A0AA88NMV9_CHASR</name>
<feature type="compositionally biased region" description="Basic and acidic residues" evidence="1">
    <location>
        <begin position="16"/>
        <end position="34"/>
    </location>
</feature>
<dbReference type="AlphaFoldDB" id="A0AA88NMV9"/>
<dbReference type="Proteomes" id="UP001187415">
    <property type="component" value="Unassembled WGS sequence"/>
</dbReference>
<comment type="caution">
    <text evidence="2">The sequence shown here is derived from an EMBL/GenBank/DDBJ whole genome shotgun (WGS) entry which is preliminary data.</text>
</comment>
<keyword evidence="3" id="KW-1185">Reference proteome</keyword>
<gene>
    <name evidence="2" type="ORF">Q5P01_001430</name>
</gene>
<dbReference type="EMBL" id="JAUPFM010000001">
    <property type="protein sequence ID" value="KAK2861897.1"/>
    <property type="molecule type" value="Genomic_DNA"/>
</dbReference>
<feature type="region of interest" description="Disordered" evidence="1">
    <location>
        <begin position="1"/>
        <end position="54"/>
    </location>
</feature>
<accession>A0AA88NMV9</accession>
<sequence length="196" mass="21700">MSDSETESVMGRLVHTKGDRHAGKTEEEEREGNRREKRKGNRRPREDREGLQGGIGNICRGLTAGLPLLCLIQSTTHNKDGRSARNCVRLTAKQRAGVQEPVMKQLWSLSWPSPAHPSPARPGFSVGRIAVSLVRQPGALGRWQGMRASGRGPLKSHLRGATPTWPLRSGVSRRFLSSMSMLHPDGEYGLNYRDCL</sequence>